<protein>
    <submittedName>
        <fullName evidence="3">Thionin-like protein 1</fullName>
    </submittedName>
</protein>
<evidence type="ECO:0000313" key="3">
    <source>
        <dbReference type="RefSeq" id="XP_018438783.1"/>
    </source>
</evidence>
<reference evidence="3" key="2">
    <citation type="submission" date="2025-08" db="UniProtKB">
        <authorList>
            <consortium name="RefSeq"/>
        </authorList>
    </citation>
    <scope>IDENTIFICATION</scope>
    <source>
        <tissue evidence="3">Leaf</tissue>
    </source>
</reference>
<dbReference type="PANTHER" id="PTHR36312">
    <property type="entry name" value="THIONIN-LIKE PROTEIN 1"/>
    <property type="match status" value="1"/>
</dbReference>
<feature type="chain" id="PRO_5026746891" evidence="1">
    <location>
        <begin position="24"/>
        <end position="118"/>
    </location>
</feature>
<dbReference type="OrthoDB" id="653285at2759"/>
<name>A0A6J0JT99_RAPSA</name>
<gene>
    <name evidence="3" type="primary">LOC108811240</name>
</gene>
<keyword evidence="2" id="KW-1185">Reference proteome</keyword>
<dbReference type="KEGG" id="rsz:108811240"/>
<evidence type="ECO:0000256" key="1">
    <source>
        <dbReference type="SAM" id="SignalP"/>
    </source>
</evidence>
<keyword evidence="1" id="KW-0732">Signal</keyword>
<organism evidence="2 3">
    <name type="scientific">Raphanus sativus</name>
    <name type="common">Radish</name>
    <name type="synonym">Raphanus raphanistrum var. sativus</name>
    <dbReference type="NCBI Taxonomy" id="3726"/>
    <lineage>
        <taxon>Eukaryota</taxon>
        <taxon>Viridiplantae</taxon>
        <taxon>Streptophyta</taxon>
        <taxon>Embryophyta</taxon>
        <taxon>Tracheophyta</taxon>
        <taxon>Spermatophyta</taxon>
        <taxon>Magnoliopsida</taxon>
        <taxon>eudicotyledons</taxon>
        <taxon>Gunneridae</taxon>
        <taxon>Pentapetalae</taxon>
        <taxon>rosids</taxon>
        <taxon>malvids</taxon>
        <taxon>Brassicales</taxon>
        <taxon>Brassicaceae</taxon>
        <taxon>Brassiceae</taxon>
        <taxon>Raphanus</taxon>
    </lineage>
</organism>
<dbReference type="AlphaFoldDB" id="A0A6J0JT99"/>
<evidence type="ECO:0000313" key="2">
    <source>
        <dbReference type="Proteomes" id="UP000504610"/>
    </source>
</evidence>
<dbReference type="InterPro" id="IPR038975">
    <property type="entry name" value="THNL"/>
</dbReference>
<dbReference type="GeneID" id="108811240"/>
<reference evidence="2" key="1">
    <citation type="journal article" date="2019" name="Database">
        <title>The radish genome database (RadishGD): an integrated information resource for radish genomics.</title>
        <authorList>
            <person name="Yu H.J."/>
            <person name="Baek S."/>
            <person name="Lee Y.J."/>
            <person name="Cho A."/>
            <person name="Mun J.H."/>
        </authorList>
    </citation>
    <scope>NUCLEOTIDE SEQUENCE [LARGE SCALE GENOMIC DNA]</scope>
    <source>
        <strain evidence="2">cv. WK10039</strain>
    </source>
</reference>
<dbReference type="RefSeq" id="XP_018438783.1">
    <property type="nucleotide sequence ID" value="XM_018583281.1"/>
</dbReference>
<feature type="signal peptide" evidence="1">
    <location>
        <begin position="1"/>
        <end position="23"/>
    </location>
</feature>
<accession>A0A6J0JT99</accession>
<proteinExistence type="predicted"/>
<sequence>MESKRMAMLVVMMLVMGNILIEAEGISFTDCYKGCIVLCAVSSDGFKKLLCPFTCTKECIIPTPSETNLNEIDQTDFFCKLGCATDRCASSSSIHDKDHAEKVSVCVNSCSDMCSHKN</sequence>
<dbReference type="Proteomes" id="UP000504610">
    <property type="component" value="Chromosome 6"/>
</dbReference>
<dbReference type="PANTHER" id="PTHR36312:SF9">
    <property type="entry name" value="THIONIN-LIKE PROTEIN 1"/>
    <property type="match status" value="1"/>
</dbReference>